<dbReference type="AlphaFoldDB" id="A0A4Y2JV58"/>
<dbReference type="EMBL" id="BGPR01003948">
    <property type="protein sequence ID" value="GBM94211.1"/>
    <property type="molecule type" value="Genomic_DNA"/>
</dbReference>
<evidence type="ECO:0000313" key="2">
    <source>
        <dbReference type="Proteomes" id="UP000499080"/>
    </source>
</evidence>
<reference evidence="1 2" key="1">
    <citation type="journal article" date="2019" name="Sci. Rep.">
        <title>Orb-weaving spider Araneus ventricosus genome elucidates the spidroin gene catalogue.</title>
        <authorList>
            <person name="Kono N."/>
            <person name="Nakamura H."/>
            <person name="Ohtoshi R."/>
            <person name="Moran D.A.P."/>
            <person name="Shinohara A."/>
            <person name="Yoshida Y."/>
            <person name="Fujiwara M."/>
            <person name="Mori M."/>
            <person name="Tomita M."/>
            <person name="Arakawa K."/>
        </authorList>
    </citation>
    <scope>NUCLEOTIDE SEQUENCE [LARGE SCALE GENOMIC DNA]</scope>
</reference>
<evidence type="ECO:0000313" key="1">
    <source>
        <dbReference type="EMBL" id="GBM94211.1"/>
    </source>
</evidence>
<protein>
    <submittedName>
        <fullName evidence="1">Uncharacterized protein</fullName>
    </submittedName>
</protein>
<proteinExistence type="predicted"/>
<accession>A0A4Y2JV58</accession>
<dbReference type="Proteomes" id="UP000499080">
    <property type="component" value="Unassembled WGS sequence"/>
</dbReference>
<gene>
    <name evidence="1" type="ORF">AVEN_142998_1</name>
</gene>
<sequence>MDRLCKLLAEVETDEDPDFYNADNGPENALEEIFSDPESFCELDTESHCSRSGLYNRTPYVQRILYCFGGSIKPAIHFADKLEIFEREKEKVIKIHGNLSNGLWWLGFRLDLNRSENAGV</sequence>
<name>A0A4Y2JV58_ARAVE</name>
<comment type="caution">
    <text evidence="1">The sequence shown here is derived from an EMBL/GenBank/DDBJ whole genome shotgun (WGS) entry which is preliminary data.</text>
</comment>
<organism evidence="1 2">
    <name type="scientific">Araneus ventricosus</name>
    <name type="common">Orbweaver spider</name>
    <name type="synonym">Epeira ventricosa</name>
    <dbReference type="NCBI Taxonomy" id="182803"/>
    <lineage>
        <taxon>Eukaryota</taxon>
        <taxon>Metazoa</taxon>
        <taxon>Ecdysozoa</taxon>
        <taxon>Arthropoda</taxon>
        <taxon>Chelicerata</taxon>
        <taxon>Arachnida</taxon>
        <taxon>Araneae</taxon>
        <taxon>Araneomorphae</taxon>
        <taxon>Entelegynae</taxon>
        <taxon>Araneoidea</taxon>
        <taxon>Araneidae</taxon>
        <taxon>Araneus</taxon>
    </lineage>
</organism>
<keyword evidence="2" id="KW-1185">Reference proteome</keyword>